<evidence type="ECO:0000313" key="1">
    <source>
        <dbReference type="EMBL" id="GLR88017.1"/>
    </source>
</evidence>
<protein>
    <submittedName>
        <fullName evidence="1">Uncharacterized protein</fullName>
    </submittedName>
</protein>
<keyword evidence="2" id="KW-1185">Reference proteome</keyword>
<dbReference type="EMBL" id="BSOW01000017">
    <property type="protein sequence ID" value="GLR88017.1"/>
    <property type="molecule type" value="Genomic_DNA"/>
</dbReference>
<organism evidence="1 2">
    <name type="scientific">Bradyrhizobium iriomotense</name>
    <dbReference type="NCBI Taxonomy" id="441950"/>
    <lineage>
        <taxon>Bacteria</taxon>
        <taxon>Pseudomonadati</taxon>
        <taxon>Pseudomonadota</taxon>
        <taxon>Alphaproteobacteria</taxon>
        <taxon>Hyphomicrobiales</taxon>
        <taxon>Nitrobacteraceae</taxon>
        <taxon>Bradyrhizobium</taxon>
    </lineage>
</organism>
<sequence>MHAREGAAQSVGIRGNQDEMHVVRHQAPRPHLDAGGFAIRRKQVAIERIVVIAKERASPAVAALGDVVRITGDDDTGETGHAAACMRESRLSIQCTVTVILPIRPEIWKPPSLRHCERSEAIQNLYAETDRIASLRSQ</sequence>
<gene>
    <name evidence="1" type="ORF">GCM10007857_47290</name>
</gene>
<name>A0ABQ6B0V7_9BRAD</name>
<comment type="caution">
    <text evidence="1">The sequence shown here is derived from an EMBL/GenBank/DDBJ whole genome shotgun (WGS) entry which is preliminary data.</text>
</comment>
<evidence type="ECO:0000313" key="2">
    <source>
        <dbReference type="Proteomes" id="UP001156905"/>
    </source>
</evidence>
<accession>A0ABQ6B0V7</accession>
<dbReference type="Proteomes" id="UP001156905">
    <property type="component" value="Unassembled WGS sequence"/>
</dbReference>
<reference evidence="2" key="1">
    <citation type="journal article" date="2019" name="Int. J. Syst. Evol. Microbiol.">
        <title>The Global Catalogue of Microorganisms (GCM) 10K type strain sequencing project: providing services to taxonomists for standard genome sequencing and annotation.</title>
        <authorList>
            <consortium name="The Broad Institute Genomics Platform"/>
            <consortium name="The Broad Institute Genome Sequencing Center for Infectious Disease"/>
            <person name="Wu L."/>
            <person name="Ma J."/>
        </authorList>
    </citation>
    <scope>NUCLEOTIDE SEQUENCE [LARGE SCALE GENOMIC DNA]</scope>
    <source>
        <strain evidence="2">NBRC 102520</strain>
    </source>
</reference>
<proteinExistence type="predicted"/>